<keyword evidence="2" id="KW-0442">Lipid degradation</keyword>
<keyword evidence="4" id="KW-1133">Transmembrane helix</keyword>
<feature type="transmembrane region" description="Helical" evidence="4">
    <location>
        <begin position="269"/>
        <end position="290"/>
    </location>
</feature>
<feature type="domain" description="DUF676" evidence="5">
    <location>
        <begin position="7"/>
        <end position="207"/>
    </location>
</feature>
<evidence type="ECO:0000313" key="6">
    <source>
        <dbReference type="EMBL" id="OQN95618.1"/>
    </source>
</evidence>
<dbReference type="AlphaFoldDB" id="A0A1V8S8R9"/>
<feature type="compositionally biased region" description="Low complexity" evidence="3">
    <location>
        <begin position="350"/>
        <end position="365"/>
    </location>
</feature>
<feature type="region of interest" description="Disordered" evidence="3">
    <location>
        <begin position="339"/>
        <end position="382"/>
    </location>
</feature>
<dbReference type="GO" id="GO:0047372">
    <property type="term" value="F:monoacylglycerol lipase activity"/>
    <property type="evidence" value="ECO:0007669"/>
    <property type="project" value="TreeGrafter"/>
</dbReference>
<evidence type="ECO:0000259" key="5">
    <source>
        <dbReference type="Pfam" id="PF05057"/>
    </source>
</evidence>
<dbReference type="Gene3D" id="3.40.50.1820">
    <property type="entry name" value="alpha/beta hydrolase"/>
    <property type="match status" value="1"/>
</dbReference>
<accession>A0A1V8S8R9</accession>
<keyword evidence="7" id="KW-1185">Reference proteome</keyword>
<organism evidence="6 7">
    <name type="scientific">Cryoendolithus antarcticus</name>
    <dbReference type="NCBI Taxonomy" id="1507870"/>
    <lineage>
        <taxon>Eukaryota</taxon>
        <taxon>Fungi</taxon>
        <taxon>Dikarya</taxon>
        <taxon>Ascomycota</taxon>
        <taxon>Pezizomycotina</taxon>
        <taxon>Dothideomycetes</taxon>
        <taxon>Dothideomycetidae</taxon>
        <taxon>Cladosporiales</taxon>
        <taxon>Cladosporiaceae</taxon>
        <taxon>Cryoendolithus</taxon>
    </lineage>
</organism>
<evidence type="ECO:0000256" key="2">
    <source>
        <dbReference type="ARBA" id="ARBA00022963"/>
    </source>
</evidence>
<keyword evidence="4" id="KW-0472">Membrane</keyword>
<dbReference type="InterPro" id="IPR029058">
    <property type="entry name" value="AB_hydrolase_fold"/>
</dbReference>
<dbReference type="InterPro" id="IPR044294">
    <property type="entry name" value="Lipase-like"/>
</dbReference>
<dbReference type="Pfam" id="PF05057">
    <property type="entry name" value="DUF676"/>
    <property type="match status" value="1"/>
</dbReference>
<dbReference type="GO" id="GO:0016042">
    <property type="term" value="P:lipid catabolic process"/>
    <property type="evidence" value="ECO:0007669"/>
    <property type="project" value="UniProtKB-KW"/>
</dbReference>
<sequence length="444" mass="48960">MEAGNSDKATHLCILTHGMWGKPLHLQHLKETLSKQYPSGELYVFAPNSNAEYLTYDGIETGAERVTHEVEAKIAELTAAGAKLEKISIAGYSLGGLVARYVVGLLHKNGVFDTLEPTNFTTFATPHLGTRAHGTGYGGTFWNNLGAKTLSASGAQMFLADSFRNTGKPLLSTLADPNSIFIQGLKRFKRKSVYANTLNDRSVPYYTACITRVDPFVDLDAVDLHYLEGQAPDEEVILDPETPVTAKKTPQTALTLYQRSSRSLTNVPFYALLTVLLPIGATFFLVNSGIQSFRSAARMKLHEEGKAGITTHKYRMPLLEDARGMQDRVYEQLNNNQQEEYLPTPPPEPVSSSSSASSSSTQLPSEKNLARQQSKKNHSPWPTLALNDHQFAMIDGLDSVGLIKYPCHIDQVRHTHAAIVVRSERSSYPQGRAVVKHWASNFIL</sequence>
<dbReference type="EMBL" id="NAJO01000083">
    <property type="protein sequence ID" value="OQN95618.1"/>
    <property type="molecule type" value="Genomic_DNA"/>
</dbReference>
<evidence type="ECO:0000256" key="1">
    <source>
        <dbReference type="ARBA" id="ARBA00007920"/>
    </source>
</evidence>
<protein>
    <recommendedName>
        <fullName evidence="5">DUF676 domain-containing protein</fullName>
    </recommendedName>
</protein>
<evidence type="ECO:0000256" key="3">
    <source>
        <dbReference type="SAM" id="MobiDB-lite"/>
    </source>
</evidence>
<dbReference type="GO" id="GO:0004622">
    <property type="term" value="F:phosphatidylcholine lysophospholipase activity"/>
    <property type="evidence" value="ECO:0007669"/>
    <property type="project" value="TreeGrafter"/>
</dbReference>
<comment type="similarity">
    <text evidence="1">Belongs to the putative lipase ROG1 family.</text>
</comment>
<comment type="caution">
    <text evidence="6">The sequence shown here is derived from an EMBL/GenBank/DDBJ whole genome shotgun (WGS) entry which is preliminary data.</text>
</comment>
<dbReference type="Proteomes" id="UP000192596">
    <property type="component" value="Unassembled WGS sequence"/>
</dbReference>
<dbReference type="SUPFAM" id="SSF53474">
    <property type="entry name" value="alpha/beta-Hydrolases"/>
    <property type="match status" value="1"/>
</dbReference>
<name>A0A1V8S8R9_9PEZI</name>
<gene>
    <name evidence="6" type="ORF">B0A48_18217</name>
</gene>
<evidence type="ECO:0000256" key="4">
    <source>
        <dbReference type="SAM" id="Phobius"/>
    </source>
</evidence>
<dbReference type="InterPro" id="IPR007751">
    <property type="entry name" value="DUF676_lipase-like"/>
</dbReference>
<dbReference type="PANTHER" id="PTHR12482:SF65">
    <property type="entry name" value="ESTERASE, PUTATIVE (AFU_ORTHOLOGUE AFUA_3G12320)-RELATED"/>
    <property type="match status" value="1"/>
</dbReference>
<dbReference type="GO" id="GO:0005811">
    <property type="term" value="C:lipid droplet"/>
    <property type="evidence" value="ECO:0007669"/>
    <property type="project" value="TreeGrafter"/>
</dbReference>
<keyword evidence="4" id="KW-0812">Transmembrane</keyword>
<dbReference type="PANTHER" id="PTHR12482">
    <property type="entry name" value="LIPASE ROG1-RELATED-RELATED"/>
    <property type="match status" value="1"/>
</dbReference>
<dbReference type="OrthoDB" id="273452at2759"/>
<evidence type="ECO:0000313" key="7">
    <source>
        <dbReference type="Proteomes" id="UP000192596"/>
    </source>
</evidence>
<reference evidence="7" key="1">
    <citation type="submission" date="2017-03" db="EMBL/GenBank/DDBJ databases">
        <title>Genomes of endolithic fungi from Antarctica.</title>
        <authorList>
            <person name="Coleine C."/>
            <person name="Masonjones S."/>
            <person name="Stajich J.E."/>
        </authorList>
    </citation>
    <scope>NUCLEOTIDE SEQUENCE [LARGE SCALE GENOMIC DNA]</scope>
    <source>
        <strain evidence="7">CCFEE 5527</strain>
    </source>
</reference>
<keyword evidence="2" id="KW-0443">Lipid metabolism</keyword>
<dbReference type="InParanoid" id="A0A1V8S8R9"/>
<proteinExistence type="inferred from homology"/>